<dbReference type="EMBL" id="ABAX03000024">
    <property type="protein sequence ID" value="EDR96580.1"/>
    <property type="molecule type" value="Genomic_DNA"/>
</dbReference>
<gene>
    <name evidence="1" type="ORF">ANACAC_03203</name>
</gene>
<evidence type="ECO:0000313" key="2">
    <source>
        <dbReference type="Proteomes" id="UP000004935"/>
    </source>
</evidence>
<dbReference type="AlphaFoldDB" id="B0MGW6"/>
<organism evidence="1 2">
    <name type="scientific">Anaerostipes caccae (strain DSM 14662 / CCUG 47493 / JCM 13470 / NCIMB 13811 / L1-92)</name>
    <dbReference type="NCBI Taxonomy" id="411490"/>
    <lineage>
        <taxon>Bacteria</taxon>
        <taxon>Bacillati</taxon>
        <taxon>Bacillota</taxon>
        <taxon>Clostridia</taxon>
        <taxon>Lachnospirales</taxon>
        <taxon>Lachnospiraceae</taxon>
        <taxon>Anaerostipes</taxon>
    </lineage>
</organism>
<accession>B0MGW6</accession>
<comment type="caution">
    <text evidence="1">The sequence shown here is derived from an EMBL/GenBank/DDBJ whole genome shotgun (WGS) entry which is preliminary data.</text>
</comment>
<proteinExistence type="predicted"/>
<dbReference type="Proteomes" id="UP000004935">
    <property type="component" value="Unassembled WGS sequence"/>
</dbReference>
<protein>
    <submittedName>
        <fullName evidence="1">Uncharacterized protein</fullName>
    </submittedName>
</protein>
<evidence type="ECO:0000313" key="1">
    <source>
        <dbReference type="EMBL" id="EDR96580.1"/>
    </source>
</evidence>
<keyword evidence="2" id="KW-1185">Reference proteome</keyword>
<reference evidence="1" key="1">
    <citation type="submission" date="2007-11" db="EMBL/GenBank/DDBJ databases">
        <authorList>
            <person name="Fulton L."/>
            <person name="Clifton S."/>
            <person name="Fulton B."/>
            <person name="Xu J."/>
            <person name="Minx P."/>
            <person name="Pepin K.H."/>
            <person name="Johnson M."/>
            <person name="Thiruvilangam P."/>
            <person name="Bhonagiri V."/>
            <person name="Nash W.E."/>
            <person name="Mardis E.R."/>
            <person name="Wilson R.K."/>
        </authorList>
    </citation>
    <scope>NUCLEOTIDE SEQUENCE [LARGE SCALE GENOMIC DNA]</scope>
    <source>
        <strain evidence="1">DSM 14662</strain>
    </source>
</reference>
<sequence length="55" mass="6579">MKKKQILSCFFFCHEFWAGDAFSECSAPSQKNRMKSCKYNFIRFLNCFFISLCVF</sequence>
<dbReference type="HOGENOM" id="CLU_3021702_0_0_9"/>
<name>B0MGW6_ANACD</name>
<dbReference type="STRING" id="411490.ANACAC_03203"/>
<reference evidence="1" key="2">
    <citation type="submission" date="2013-11" db="EMBL/GenBank/DDBJ databases">
        <title>Draft genome sequence of Anaerostipes caccae (DSM 14662).</title>
        <authorList>
            <person name="Sudarsanam P."/>
            <person name="Ley R."/>
            <person name="Guruge J."/>
            <person name="Turnbaugh P.J."/>
            <person name="Mahowald M."/>
            <person name="Liep D."/>
            <person name="Gordon J."/>
        </authorList>
    </citation>
    <scope>NUCLEOTIDE SEQUENCE</scope>
    <source>
        <strain evidence="1">DSM 14662</strain>
    </source>
</reference>